<keyword evidence="14" id="KW-1185">Reference proteome</keyword>
<dbReference type="InterPro" id="IPR003317">
    <property type="entry name" value="Cyt-d_oxidase_su2"/>
</dbReference>
<name>A0A6M0K4L3_9GAMM</name>
<evidence type="ECO:0000313" key="14">
    <source>
        <dbReference type="Proteomes" id="UP000483379"/>
    </source>
</evidence>
<dbReference type="RefSeq" id="WP_164454744.1">
    <property type="nucleotide sequence ID" value="NZ_JAAIJQ010000078.1"/>
</dbReference>
<evidence type="ECO:0000256" key="4">
    <source>
        <dbReference type="ARBA" id="ARBA00022475"/>
    </source>
</evidence>
<feature type="transmembrane region" description="Helical" evidence="12">
    <location>
        <begin position="290"/>
        <end position="316"/>
    </location>
</feature>
<dbReference type="PIRSF" id="PIRSF000267">
    <property type="entry name" value="Cyt_oxidse_sub2"/>
    <property type="match status" value="1"/>
</dbReference>
<gene>
    <name evidence="13" type="primary">cydB</name>
    <name evidence="13" type="ORF">G3446_20365</name>
</gene>
<comment type="similarity">
    <text evidence="2">Belongs to the cytochrome ubiquinol oxidase subunit 2 family.</text>
</comment>
<evidence type="ECO:0000256" key="7">
    <source>
        <dbReference type="ARBA" id="ARBA00022723"/>
    </source>
</evidence>
<reference evidence="13 14" key="1">
    <citation type="submission" date="2020-02" db="EMBL/GenBank/DDBJ databases">
        <title>Genome sequences of Thiorhodococcus mannitoliphagus and Thiorhodococcus minor, purple sulfur photosynthetic bacteria in the gammaproteobacterial family, Chromatiaceae.</title>
        <authorList>
            <person name="Aviles F.A."/>
            <person name="Meyer T.E."/>
            <person name="Kyndt J.A."/>
        </authorList>
    </citation>
    <scope>NUCLEOTIDE SEQUENCE [LARGE SCALE GENOMIC DNA]</scope>
    <source>
        <strain evidence="13 14">DSM 11518</strain>
    </source>
</reference>
<evidence type="ECO:0000256" key="10">
    <source>
        <dbReference type="ARBA" id="ARBA00023004"/>
    </source>
</evidence>
<evidence type="ECO:0000256" key="9">
    <source>
        <dbReference type="ARBA" id="ARBA00022989"/>
    </source>
</evidence>
<evidence type="ECO:0000256" key="1">
    <source>
        <dbReference type="ARBA" id="ARBA00004651"/>
    </source>
</evidence>
<evidence type="ECO:0000256" key="8">
    <source>
        <dbReference type="ARBA" id="ARBA00022982"/>
    </source>
</evidence>
<feature type="transmembrane region" description="Helical" evidence="12">
    <location>
        <begin position="208"/>
        <end position="227"/>
    </location>
</feature>
<keyword evidence="4" id="KW-1003">Cell membrane</keyword>
<dbReference type="PANTHER" id="PTHR43141">
    <property type="entry name" value="CYTOCHROME BD2 SUBUNIT II"/>
    <property type="match status" value="1"/>
</dbReference>
<keyword evidence="6 12" id="KW-0812">Transmembrane</keyword>
<protein>
    <submittedName>
        <fullName evidence="13">Cytochrome d ubiquinol oxidase subunit II</fullName>
    </submittedName>
</protein>
<dbReference type="AlphaFoldDB" id="A0A6M0K4L3"/>
<evidence type="ECO:0000256" key="11">
    <source>
        <dbReference type="ARBA" id="ARBA00023136"/>
    </source>
</evidence>
<keyword evidence="9 12" id="KW-1133">Transmembrane helix</keyword>
<keyword evidence="10" id="KW-0408">Iron</keyword>
<evidence type="ECO:0000256" key="5">
    <source>
        <dbReference type="ARBA" id="ARBA00022617"/>
    </source>
</evidence>
<sequence length="380" mass="41357">MILDYETLKFIWWALVGVLFIGFAVTDGLDMGVGALLPFLGKTDGERRVIINTVGPHWDGNQVWLITAGGAIFAAWPLVYASAFSGFYFAMLLALFALFFRPVGFDYRSKIADPRWRNAWDWGLFVGGAVPALVFGIAFGNLLQGVPFHLDDLLRPYYSGSFFGLLNPFALLAGVISLGMLVMHGAIWLQVRTAEPIASRAKGMAKKAGLVTIVAFAIAGVWLSFGIDGYRVVAMPALDAIPNPLTKEVVRESGAWLANYGAYPWTLLFPLLGFAGMGLAVLASMSDRAGWGLVASSVGLTGVIMTAGAAMFPFIMPSSTNPNSSLIAWDAVSSHLTLTVMFWAAVIFVPLIIAYTTWTYSKMWRRITVEEIEAQDHLAY</sequence>
<keyword evidence="8" id="KW-0249">Electron transport</keyword>
<accession>A0A6M0K4L3</accession>
<feature type="transmembrane region" description="Helical" evidence="12">
    <location>
        <begin position="119"/>
        <end position="142"/>
    </location>
</feature>
<dbReference type="EMBL" id="JAAIJQ010000078">
    <property type="protein sequence ID" value="NEV64211.1"/>
    <property type="molecule type" value="Genomic_DNA"/>
</dbReference>
<dbReference type="NCBIfam" id="TIGR00203">
    <property type="entry name" value="cydB"/>
    <property type="match status" value="1"/>
</dbReference>
<evidence type="ECO:0000256" key="2">
    <source>
        <dbReference type="ARBA" id="ARBA00007543"/>
    </source>
</evidence>
<feature type="transmembrane region" description="Helical" evidence="12">
    <location>
        <begin position="12"/>
        <end position="41"/>
    </location>
</feature>
<keyword evidence="7" id="KW-0479">Metal-binding</keyword>
<evidence type="ECO:0000256" key="6">
    <source>
        <dbReference type="ARBA" id="ARBA00022692"/>
    </source>
</evidence>
<evidence type="ECO:0000256" key="3">
    <source>
        <dbReference type="ARBA" id="ARBA00022448"/>
    </source>
</evidence>
<feature type="transmembrane region" description="Helical" evidence="12">
    <location>
        <begin position="87"/>
        <end position="107"/>
    </location>
</feature>
<keyword evidence="3" id="KW-0813">Transport</keyword>
<keyword evidence="5" id="KW-0349">Heme</keyword>
<dbReference type="Proteomes" id="UP000483379">
    <property type="component" value="Unassembled WGS sequence"/>
</dbReference>
<dbReference type="PANTHER" id="PTHR43141:SF5">
    <property type="entry name" value="CYTOCHROME BD-I UBIQUINOL OXIDASE SUBUNIT 2"/>
    <property type="match status" value="1"/>
</dbReference>
<dbReference type="Pfam" id="PF02322">
    <property type="entry name" value="Cyt_bd_oxida_II"/>
    <property type="match status" value="1"/>
</dbReference>
<feature type="transmembrane region" description="Helical" evidence="12">
    <location>
        <begin position="336"/>
        <end position="358"/>
    </location>
</feature>
<dbReference type="GO" id="GO:0016682">
    <property type="term" value="F:oxidoreductase activity, acting on diphenols and related substances as donors, oxygen as acceptor"/>
    <property type="evidence" value="ECO:0007669"/>
    <property type="project" value="TreeGrafter"/>
</dbReference>
<evidence type="ECO:0000256" key="12">
    <source>
        <dbReference type="SAM" id="Phobius"/>
    </source>
</evidence>
<feature type="transmembrane region" description="Helical" evidence="12">
    <location>
        <begin position="262"/>
        <end position="283"/>
    </location>
</feature>
<comment type="subcellular location">
    <subcellularLocation>
        <location evidence="1">Cell membrane</location>
        <topology evidence="1">Multi-pass membrane protein</topology>
    </subcellularLocation>
</comment>
<comment type="caution">
    <text evidence="13">The sequence shown here is derived from an EMBL/GenBank/DDBJ whole genome shotgun (WGS) entry which is preliminary data.</text>
</comment>
<dbReference type="GO" id="GO:0019646">
    <property type="term" value="P:aerobic electron transport chain"/>
    <property type="evidence" value="ECO:0007669"/>
    <property type="project" value="TreeGrafter"/>
</dbReference>
<dbReference type="GO" id="GO:0005886">
    <property type="term" value="C:plasma membrane"/>
    <property type="evidence" value="ECO:0007669"/>
    <property type="project" value="UniProtKB-SubCell"/>
</dbReference>
<dbReference type="GO" id="GO:0046872">
    <property type="term" value="F:metal ion binding"/>
    <property type="evidence" value="ECO:0007669"/>
    <property type="project" value="UniProtKB-KW"/>
</dbReference>
<organism evidence="13 14">
    <name type="scientific">Thiorhodococcus minor</name>
    <dbReference type="NCBI Taxonomy" id="57489"/>
    <lineage>
        <taxon>Bacteria</taxon>
        <taxon>Pseudomonadati</taxon>
        <taxon>Pseudomonadota</taxon>
        <taxon>Gammaproteobacteria</taxon>
        <taxon>Chromatiales</taxon>
        <taxon>Chromatiaceae</taxon>
        <taxon>Thiorhodococcus</taxon>
    </lineage>
</organism>
<evidence type="ECO:0000313" key="13">
    <source>
        <dbReference type="EMBL" id="NEV64211.1"/>
    </source>
</evidence>
<keyword evidence="11 12" id="KW-0472">Membrane</keyword>
<dbReference type="GO" id="GO:0070069">
    <property type="term" value="C:cytochrome complex"/>
    <property type="evidence" value="ECO:0007669"/>
    <property type="project" value="TreeGrafter"/>
</dbReference>
<dbReference type="GO" id="GO:0009055">
    <property type="term" value="F:electron transfer activity"/>
    <property type="evidence" value="ECO:0007669"/>
    <property type="project" value="TreeGrafter"/>
</dbReference>
<feature type="transmembrane region" description="Helical" evidence="12">
    <location>
        <begin position="162"/>
        <end position="187"/>
    </location>
</feature>
<proteinExistence type="inferred from homology"/>